<protein>
    <submittedName>
        <fullName evidence="2">Uncharacterized protein</fullName>
    </submittedName>
</protein>
<feature type="region of interest" description="Disordered" evidence="1">
    <location>
        <begin position="173"/>
        <end position="192"/>
    </location>
</feature>
<proteinExistence type="predicted"/>
<feature type="region of interest" description="Disordered" evidence="1">
    <location>
        <begin position="277"/>
        <end position="306"/>
    </location>
</feature>
<name>A0ABD2QL93_9PLAT</name>
<gene>
    <name evidence="2" type="ORF">Ciccas_001025</name>
</gene>
<feature type="compositionally biased region" description="Low complexity" evidence="1">
    <location>
        <begin position="24"/>
        <end position="42"/>
    </location>
</feature>
<organism evidence="2 3">
    <name type="scientific">Cichlidogyrus casuarinus</name>
    <dbReference type="NCBI Taxonomy" id="1844966"/>
    <lineage>
        <taxon>Eukaryota</taxon>
        <taxon>Metazoa</taxon>
        <taxon>Spiralia</taxon>
        <taxon>Lophotrochozoa</taxon>
        <taxon>Platyhelminthes</taxon>
        <taxon>Monogenea</taxon>
        <taxon>Monopisthocotylea</taxon>
        <taxon>Dactylogyridea</taxon>
        <taxon>Ancyrocephalidae</taxon>
        <taxon>Cichlidogyrus</taxon>
    </lineage>
</organism>
<feature type="region of interest" description="Disordered" evidence="1">
    <location>
        <begin position="1"/>
        <end position="69"/>
    </location>
</feature>
<sequence>MDDSKSILLLHPGQTGHHRKLITSSSISGSLFPSSSGGRSSSTPHRVGSLKLRRSAGNQPRNRNPPVGSCNSILNPSLVASSAGFVSPAATDASFERLSPCHRKSLANYARASSLPSSDYEMDFEIASVKLKEDETESSKERTHVALTTSKSFQPAGTKRVCTFARLPAKSTETQPEASFVPMEREKESQSVDPVNRLSFDYLRHVASNIQQQSYEPPSFDFFSTQRRKVCQEWIPKMAALSKKAAECAQKAISSSMADPDLSPQTDEEEVLVPMQVDQGNCSPEENETEERSESTTSTRSRGTFPKRKLFIRHPLRTLRSSILGGSINYSEDLASSGILGQQKSRSAGSRSAERSVSVVGDIRASSNQTVSMGNVLDEPQEEDDDASGIDMLRQQLTANSDSSNLKLVSSFE</sequence>
<dbReference type="Proteomes" id="UP001626550">
    <property type="component" value="Unassembled WGS sequence"/>
</dbReference>
<dbReference type="EMBL" id="JBJKFK010000063">
    <property type="protein sequence ID" value="KAL3320289.1"/>
    <property type="molecule type" value="Genomic_DNA"/>
</dbReference>
<evidence type="ECO:0000256" key="1">
    <source>
        <dbReference type="SAM" id="MobiDB-lite"/>
    </source>
</evidence>
<keyword evidence="3" id="KW-1185">Reference proteome</keyword>
<feature type="region of interest" description="Disordered" evidence="1">
    <location>
        <begin position="364"/>
        <end position="386"/>
    </location>
</feature>
<accession>A0ABD2QL93</accession>
<dbReference type="AlphaFoldDB" id="A0ABD2QL93"/>
<reference evidence="2 3" key="1">
    <citation type="submission" date="2024-11" db="EMBL/GenBank/DDBJ databases">
        <title>Adaptive evolution of stress response genes in parasites aligns with host niche diversity.</title>
        <authorList>
            <person name="Hahn C."/>
            <person name="Resl P."/>
        </authorList>
    </citation>
    <scope>NUCLEOTIDE SEQUENCE [LARGE SCALE GENOMIC DNA]</scope>
    <source>
        <strain evidence="2">EGGRZ-B1_66</strain>
        <tissue evidence="2">Body</tissue>
    </source>
</reference>
<evidence type="ECO:0000313" key="2">
    <source>
        <dbReference type="EMBL" id="KAL3320289.1"/>
    </source>
</evidence>
<evidence type="ECO:0000313" key="3">
    <source>
        <dbReference type="Proteomes" id="UP001626550"/>
    </source>
</evidence>
<comment type="caution">
    <text evidence="2">The sequence shown here is derived from an EMBL/GenBank/DDBJ whole genome shotgun (WGS) entry which is preliminary data.</text>
</comment>